<evidence type="ECO:0000256" key="1">
    <source>
        <dbReference type="ARBA" id="ARBA00022679"/>
    </source>
</evidence>
<dbReference type="GO" id="GO:0016747">
    <property type="term" value="F:acyltransferase activity, transferring groups other than amino-acyl groups"/>
    <property type="evidence" value="ECO:0007669"/>
    <property type="project" value="InterPro"/>
</dbReference>
<evidence type="ECO:0000313" key="4">
    <source>
        <dbReference type="EMBL" id="RYP82265.1"/>
    </source>
</evidence>
<evidence type="ECO:0000313" key="5">
    <source>
        <dbReference type="Proteomes" id="UP000295198"/>
    </source>
</evidence>
<dbReference type="EMBL" id="SDKM01000050">
    <property type="protein sequence ID" value="RYP82265.1"/>
    <property type="molecule type" value="Genomic_DNA"/>
</dbReference>
<dbReference type="CDD" id="cd04301">
    <property type="entry name" value="NAT_SF"/>
    <property type="match status" value="1"/>
</dbReference>
<feature type="domain" description="N-acetyltransferase" evidence="3">
    <location>
        <begin position="1"/>
        <end position="161"/>
    </location>
</feature>
<gene>
    <name evidence="4" type="ORF">EKO23_22150</name>
</gene>
<keyword evidence="1 4" id="KW-0808">Transferase</keyword>
<accession>A0A4Q4Z4P6</accession>
<sequence length="161" mass="17382">MQVRTARPSEYAAIGDITVAAYVDGGYVPHGHGYVDELTDTLTRASGAEVWVAVGDRGELLGSITWCPIGSTWREIARDDEGEFRMLAVADGARRQGVGRALIQACLDEARATGLAGVAISTMAEMTDAHRVYGRLGFVRAPEDDWSPVPGVDLLAFRLRF</sequence>
<keyword evidence="5" id="KW-1185">Reference proteome</keyword>
<evidence type="ECO:0000256" key="2">
    <source>
        <dbReference type="ARBA" id="ARBA00023315"/>
    </source>
</evidence>
<dbReference type="InterPro" id="IPR000182">
    <property type="entry name" value="GNAT_dom"/>
</dbReference>
<protein>
    <submittedName>
        <fullName evidence="4">GNAT family N-acetyltransferase</fullName>
    </submittedName>
</protein>
<name>A0A4Q4Z4P6_9ACTN</name>
<dbReference type="Gene3D" id="3.40.630.30">
    <property type="match status" value="1"/>
</dbReference>
<organism evidence="4 5">
    <name type="scientific">Nocardioides guangzhouensis</name>
    <dbReference type="NCBI Taxonomy" id="2497878"/>
    <lineage>
        <taxon>Bacteria</taxon>
        <taxon>Bacillati</taxon>
        <taxon>Actinomycetota</taxon>
        <taxon>Actinomycetes</taxon>
        <taxon>Propionibacteriales</taxon>
        <taxon>Nocardioidaceae</taxon>
        <taxon>Nocardioides</taxon>
    </lineage>
</organism>
<evidence type="ECO:0000259" key="3">
    <source>
        <dbReference type="PROSITE" id="PS51186"/>
    </source>
</evidence>
<dbReference type="SUPFAM" id="SSF55729">
    <property type="entry name" value="Acyl-CoA N-acyltransferases (Nat)"/>
    <property type="match status" value="1"/>
</dbReference>
<comment type="caution">
    <text evidence="4">The sequence shown here is derived from an EMBL/GenBank/DDBJ whole genome shotgun (WGS) entry which is preliminary data.</text>
</comment>
<reference evidence="4 5" key="1">
    <citation type="submission" date="2019-01" db="EMBL/GenBank/DDBJ databases">
        <title>Nocardioides guangzhouensis sp. nov., an actinobacterium isolated from soil.</title>
        <authorList>
            <person name="Fu Y."/>
            <person name="Cai Y."/>
            <person name="Lin Z."/>
            <person name="Chen P."/>
        </authorList>
    </citation>
    <scope>NUCLEOTIDE SEQUENCE [LARGE SCALE GENOMIC DNA]</scope>
    <source>
        <strain evidence="4 5">130</strain>
    </source>
</reference>
<dbReference type="PANTHER" id="PTHR43877">
    <property type="entry name" value="AMINOALKYLPHOSPHONATE N-ACETYLTRANSFERASE-RELATED-RELATED"/>
    <property type="match status" value="1"/>
</dbReference>
<dbReference type="PANTHER" id="PTHR43877:SF2">
    <property type="entry name" value="AMINOALKYLPHOSPHONATE N-ACETYLTRANSFERASE-RELATED"/>
    <property type="match status" value="1"/>
</dbReference>
<dbReference type="InterPro" id="IPR050832">
    <property type="entry name" value="Bact_Acetyltransf"/>
</dbReference>
<dbReference type="AlphaFoldDB" id="A0A4Q4Z4P6"/>
<keyword evidence="2" id="KW-0012">Acyltransferase</keyword>
<dbReference type="InterPro" id="IPR016181">
    <property type="entry name" value="Acyl_CoA_acyltransferase"/>
</dbReference>
<dbReference type="PROSITE" id="PS51186">
    <property type="entry name" value="GNAT"/>
    <property type="match status" value="1"/>
</dbReference>
<proteinExistence type="predicted"/>
<dbReference type="Pfam" id="PF00583">
    <property type="entry name" value="Acetyltransf_1"/>
    <property type="match status" value="1"/>
</dbReference>
<dbReference type="Proteomes" id="UP000295198">
    <property type="component" value="Unassembled WGS sequence"/>
</dbReference>
<dbReference type="RefSeq" id="WP_134720662.1">
    <property type="nucleotide sequence ID" value="NZ_SDKM01000050.1"/>
</dbReference>
<dbReference type="OrthoDB" id="273614at2"/>